<evidence type="ECO:0000313" key="2">
    <source>
        <dbReference type="EMBL" id="TDC18755.1"/>
    </source>
</evidence>
<dbReference type="InterPro" id="IPR032801">
    <property type="entry name" value="PXL2A/B/C"/>
</dbReference>
<dbReference type="AlphaFoldDB" id="A0A4R4P917"/>
<dbReference type="OrthoDB" id="9809746at2"/>
<organism evidence="2 3">
    <name type="scientific">Actinomadura bangladeshensis</name>
    <dbReference type="NCBI Taxonomy" id="453573"/>
    <lineage>
        <taxon>Bacteria</taxon>
        <taxon>Bacillati</taxon>
        <taxon>Actinomycetota</taxon>
        <taxon>Actinomycetes</taxon>
        <taxon>Streptosporangiales</taxon>
        <taxon>Thermomonosporaceae</taxon>
        <taxon>Actinomadura</taxon>
    </lineage>
</organism>
<dbReference type="SUPFAM" id="SSF52833">
    <property type="entry name" value="Thioredoxin-like"/>
    <property type="match status" value="1"/>
</dbReference>
<dbReference type="Proteomes" id="UP000295431">
    <property type="component" value="Unassembled WGS sequence"/>
</dbReference>
<feature type="region of interest" description="Disordered" evidence="1">
    <location>
        <begin position="1"/>
        <end position="21"/>
    </location>
</feature>
<dbReference type="EMBL" id="SMJW01000016">
    <property type="protein sequence ID" value="TDC18755.1"/>
    <property type="molecule type" value="Genomic_DNA"/>
</dbReference>
<name>A0A4R4P917_9ACTN</name>
<keyword evidence="3" id="KW-1185">Reference proteome</keyword>
<dbReference type="InterPro" id="IPR036249">
    <property type="entry name" value="Thioredoxin-like_sf"/>
</dbReference>
<dbReference type="Gene3D" id="3.40.30.10">
    <property type="entry name" value="Glutaredoxin"/>
    <property type="match status" value="1"/>
</dbReference>
<dbReference type="CDD" id="cd02970">
    <property type="entry name" value="PRX_like2"/>
    <property type="match status" value="1"/>
</dbReference>
<reference evidence="2 3" key="1">
    <citation type="submission" date="2019-03" db="EMBL/GenBank/DDBJ databases">
        <title>Draft genome sequences of novel Actinobacteria.</title>
        <authorList>
            <person name="Sahin N."/>
            <person name="Ay H."/>
            <person name="Saygin H."/>
        </authorList>
    </citation>
    <scope>NUCLEOTIDE SEQUENCE [LARGE SCALE GENOMIC DNA]</scope>
    <source>
        <strain evidence="2 3">DSM 45347</strain>
    </source>
</reference>
<proteinExistence type="predicted"/>
<evidence type="ECO:0000256" key="1">
    <source>
        <dbReference type="SAM" id="MobiDB-lite"/>
    </source>
</evidence>
<gene>
    <name evidence="2" type="ORF">E1284_05500</name>
</gene>
<dbReference type="Pfam" id="PF13911">
    <property type="entry name" value="AhpC-TSA_2"/>
    <property type="match status" value="1"/>
</dbReference>
<sequence>MHLAPGSDVPARELTPVGGPPLPVPDPGRLVHLQFRRFAGCPICNLHLRSFTVRHAEIEAAGIREVVVFHSSAEELREHVAALPFAAVGDPDKRLYAEFGVESARRALLDPRVWWTVARSVAIGTWQVARGRARAPKSRPDGGRLGLPADFLIAPGGRLVAAKYGEHAADHWSVDDLLSLAAQAPAEAPK</sequence>
<comment type="caution">
    <text evidence="2">The sequence shown here is derived from an EMBL/GenBank/DDBJ whole genome shotgun (WGS) entry which is preliminary data.</text>
</comment>
<evidence type="ECO:0000313" key="3">
    <source>
        <dbReference type="Proteomes" id="UP000295431"/>
    </source>
</evidence>
<protein>
    <submittedName>
        <fullName evidence="2">AhpC/TSA family protein</fullName>
    </submittedName>
</protein>
<dbReference type="RefSeq" id="WP_131937731.1">
    <property type="nucleotide sequence ID" value="NZ_BAAAMX010000024.1"/>
</dbReference>
<accession>A0A4R4P917</accession>